<name>A0AAV7RI23_PLEWA</name>
<protein>
    <submittedName>
        <fullName evidence="2">Uncharacterized protein</fullName>
    </submittedName>
</protein>
<evidence type="ECO:0000313" key="3">
    <source>
        <dbReference type="Proteomes" id="UP001066276"/>
    </source>
</evidence>
<accession>A0AAV7RI23</accession>
<keyword evidence="3" id="KW-1185">Reference proteome</keyword>
<reference evidence="2" key="1">
    <citation type="journal article" date="2022" name="bioRxiv">
        <title>Sequencing and chromosome-scale assembly of the giantPleurodeles waltlgenome.</title>
        <authorList>
            <person name="Brown T."/>
            <person name="Elewa A."/>
            <person name="Iarovenko S."/>
            <person name="Subramanian E."/>
            <person name="Araus A.J."/>
            <person name="Petzold A."/>
            <person name="Susuki M."/>
            <person name="Suzuki K.-i.T."/>
            <person name="Hayashi T."/>
            <person name="Toyoda A."/>
            <person name="Oliveira C."/>
            <person name="Osipova E."/>
            <person name="Leigh N.D."/>
            <person name="Simon A."/>
            <person name="Yun M.H."/>
        </authorList>
    </citation>
    <scope>NUCLEOTIDE SEQUENCE</scope>
    <source>
        <strain evidence="2">20211129_DDA</strain>
        <tissue evidence="2">Liver</tissue>
    </source>
</reference>
<feature type="region of interest" description="Disordered" evidence="1">
    <location>
        <begin position="1"/>
        <end position="116"/>
    </location>
</feature>
<evidence type="ECO:0000256" key="1">
    <source>
        <dbReference type="SAM" id="MobiDB-lite"/>
    </source>
</evidence>
<feature type="compositionally biased region" description="Polar residues" evidence="1">
    <location>
        <begin position="105"/>
        <end position="116"/>
    </location>
</feature>
<evidence type="ECO:0000313" key="2">
    <source>
        <dbReference type="EMBL" id="KAJ1152504.1"/>
    </source>
</evidence>
<sequence length="116" mass="12416">MCDGPDWAGPHESTTGADAATEDPEVLGLHANPGVTRRSWREDGHLRNPMSGFQGSAVIEEEDGGVETKARPGGWRNPGDRGAMCHNRGQEECEEPDRGCPAQGQKKNQTPGSSIH</sequence>
<organism evidence="2 3">
    <name type="scientific">Pleurodeles waltl</name>
    <name type="common">Iberian ribbed newt</name>
    <dbReference type="NCBI Taxonomy" id="8319"/>
    <lineage>
        <taxon>Eukaryota</taxon>
        <taxon>Metazoa</taxon>
        <taxon>Chordata</taxon>
        <taxon>Craniata</taxon>
        <taxon>Vertebrata</taxon>
        <taxon>Euteleostomi</taxon>
        <taxon>Amphibia</taxon>
        <taxon>Batrachia</taxon>
        <taxon>Caudata</taxon>
        <taxon>Salamandroidea</taxon>
        <taxon>Salamandridae</taxon>
        <taxon>Pleurodelinae</taxon>
        <taxon>Pleurodeles</taxon>
    </lineage>
</organism>
<dbReference type="EMBL" id="JANPWB010000009">
    <property type="protein sequence ID" value="KAJ1152504.1"/>
    <property type="molecule type" value="Genomic_DNA"/>
</dbReference>
<dbReference type="Proteomes" id="UP001066276">
    <property type="component" value="Chromosome 5"/>
</dbReference>
<comment type="caution">
    <text evidence="2">The sequence shown here is derived from an EMBL/GenBank/DDBJ whole genome shotgun (WGS) entry which is preliminary data.</text>
</comment>
<gene>
    <name evidence="2" type="ORF">NDU88_005279</name>
</gene>
<dbReference type="AlphaFoldDB" id="A0AAV7RI23"/>
<proteinExistence type="predicted"/>